<reference evidence="11" key="1">
    <citation type="submission" date="2013-04" db="EMBL/GenBank/DDBJ databases">
        <authorList>
            <person name="Qu J."/>
            <person name="Murali S.C."/>
            <person name="Bandaranaike D."/>
            <person name="Bellair M."/>
            <person name="Blankenburg K."/>
            <person name="Chao H."/>
            <person name="Dinh H."/>
            <person name="Doddapaneni H."/>
            <person name="Downs B."/>
            <person name="Dugan-Rocha S."/>
            <person name="Elkadiri S."/>
            <person name="Gnanaolivu R.D."/>
            <person name="Hernandez B."/>
            <person name="Javaid M."/>
            <person name="Jayaseelan J.C."/>
            <person name="Lee S."/>
            <person name="Li M."/>
            <person name="Ming W."/>
            <person name="Munidasa M."/>
            <person name="Muniz J."/>
            <person name="Nguyen L."/>
            <person name="Ongeri F."/>
            <person name="Osuji N."/>
            <person name="Pu L.-L."/>
            <person name="Puazo M."/>
            <person name="Qu C."/>
            <person name="Quiroz J."/>
            <person name="Raj R."/>
            <person name="Weissenberger G."/>
            <person name="Xin Y."/>
            <person name="Zou X."/>
            <person name="Han Y."/>
            <person name="Richards S."/>
            <person name="Worley K."/>
            <person name="Muzny D."/>
            <person name="Gibbs R."/>
        </authorList>
    </citation>
    <scope>NUCLEOTIDE SEQUENCE</scope>
    <source>
        <strain evidence="11">Sampled in the wild</strain>
    </source>
</reference>
<evidence type="ECO:0000256" key="7">
    <source>
        <dbReference type="ARBA" id="ARBA00039877"/>
    </source>
</evidence>
<dbReference type="PANTHER" id="PTHR10048">
    <property type="entry name" value="PHOSPHATIDYLINOSITOL KINASE"/>
    <property type="match status" value="1"/>
</dbReference>
<feature type="region of interest" description="Disordered" evidence="8">
    <location>
        <begin position="739"/>
        <end position="801"/>
    </location>
</feature>
<comment type="caution">
    <text evidence="11">The sequence shown here is derived from an EMBL/GenBank/DDBJ whole genome shotgun (WGS) entry which is preliminary data.</text>
</comment>
<dbReference type="SMART" id="SM00146">
    <property type="entry name" value="PI3Kc"/>
    <property type="match status" value="1"/>
</dbReference>
<dbReference type="PROSITE" id="PS00916">
    <property type="entry name" value="PI3_4_KINASE_2"/>
    <property type="match status" value="1"/>
</dbReference>
<keyword evidence="3" id="KW-0808">Transferase</keyword>
<feature type="compositionally biased region" description="Low complexity" evidence="8">
    <location>
        <begin position="834"/>
        <end position="844"/>
    </location>
</feature>
<protein>
    <recommendedName>
        <fullName evidence="7">Phosphatidylinositol 4-kinase beta</fullName>
        <ecNumber evidence="2">2.7.1.67</ecNumber>
    </recommendedName>
</protein>
<dbReference type="GO" id="GO:0048015">
    <property type="term" value="P:phosphatidylinositol-mediated signaling"/>
    <property type="evidence" value="ECO:0007669"/>
    <property type="project" value="TreeGrafter"/>
</dbReference>
<dbReference type="OrthoDB" id="10264149at2759"/>
<dbReference type="InterPro" id="IPR057754">
    <property type="entry name" value="PI4-kinase_beta/PIK1_cat"/>
</dbReference>
<feature type="region of interest" description="Disordered" evidence="8">
    <location>
        <begin position="828"/>
        <end position="847"/>
    </location>
</feature>
<evidence type="ECO:0000259" key="10">
    <source>
        <dbReference type="PROSITE" id="PS51545"/>
    </source>
</evidence>
<dbReference type="InterPro" id="IPR015433">
    <property type="entry name" value="PI3/4_kinase"/>
</dbReference>
<evidence type="ECO:0000256" key="1">
    <source>
        <dbReference type="ARBA" id="ARBA00004450"/>
    </source>
</evidence>
<dbReference type="InterPro" id="IPR000403">
    <property type="entry name" value="PI3/4_kinase_cat_dom"/>
</dbReference>
<dbReference type="Proteomes" id="UP000792457">
    <property type="component" value="Unassembled WGS sequence"/>
</dbReference>
<dbReference type="GO" id="GO:0005741">
    <property type="term" value="C:mitochondrial outer membrane"/>
    <property type="evidence" value="ECO:0007669"/>
    <property type="project" value="UniProtKB-SubCell"/>
</dbReference>
<evidence type="ECO:0000256" key="6">
    <source>
        <dbReference type="ARBA" id="ARBA00037860"/>
    </source>
</evidence>
<dbReference type="Gene3D" id="3.30.1010.10">
    <property type="entry name" value="Phosphatidylinositol 3-kinase Catalytic Subunit, Chain A, domain 4"/>
    <property type="match status" value="1"/>
</dbReference>
<dbReference type="PROSITE" id="PS00915">
    <property type="entry name" value="PI3_4_KINASE_1"/>
    <property type="match status" value="1"/>
</dbReference>
<feature type="compositionally biased region" description="Low complexity" evidence="8">
    <location>
        <begin position="180"/>
        <end position="200"/>
    </location>
</feature>
<gene>
    <name evidence="11" type="ORF">J437_LFUL010748</name>
</gene>
<feature type="compositionally biased region" description="Pro residues" evidence="8">
    <location>
        <begin position="207"/>
        <end position="218"/>
    </location>
</feature>
<feature type="compositionally biased region" description="Polar residues" evidence="8">
    <location>
        <begin position="88"/>
        <end position="99"/>
    </location>
</feature>
<feature type="region of interest" description="Disordered" evidence="8">
    <location>
        <begin position="81"/>
        <end position="116"/>
    </location>
</feature>
<evidence type="ECO:0000313" key="11">
    <source>
        <dbReference type="EMBL" id="KAG8231773.1"/>
    </source>
</evidence>
<evidence type="ECO:0000256" key="8">
    <source>
        <dbReference type="SAM" id="MobiDB-lite"/>
    </source>
</evidence>
<dbReference type="PROSITE" id="PS50290">
    <property type="entry name" value="PI3_4_KINASE_3"/>
    <property type="match status" value="1"/>
</dbReference>
<feature type="compositionally biased region" description="Gly residues" evidence="8">
    <location>
        <begin position="1"/>
        <end position="12"/>
    </location>
</feature>
<dbReference type="GO" id="GO:0004430">
    <property type="term" value="F:1-phosphatidylinositol 4-kinase activity"/>
    <property type="evidence" value="ECO:0007669"/>
    <property type="project" value="UniProtKB-EC"/>
</dbReference>
<feature type="compositionally biased region" description="Polar residues" evidence="8">
    <location>
        <begin position="494"/>
        <end position="509"/>
    </location>
</feature>
<keyword evidence="4" id="KW-0418">Kinase</keyword>
<evidence type="ECO:0000256" key="4">
    <source>
        <dbReference type="ARBA" id="ARBA00022777"/>
    </source>
</evidence>
<dbReference type="EC" id="2.7.1.67" evidence="2"/>
<feature type="domain" description="PIK helical" evidence="10">
    <location>
        <begin position="267"/>
        <end position="475"/>
    </location>
</feature>
<reference evidence="11" key="2">
    <citation type="submission" date="2017-10" db="EMBL/GenBank/DDBJ databases">
        <title>Ladona fulva Genome sequencing and assembly.</title>
        <authorList>
            <person name="Murali S."/>
            <person name="Richards S."/>
            <person name="Bandaranaike D."/>
            <person name="Bellair M."/>
            <person name="Blankenburg K."/>
            <person name="Chao H."/>
            <person name="Dinh H."/>
            <person name="Doddapaneni H."/>
            <person name="Dugan-Rocha S."/>
            <person name="Elkadiri S."/>
            <person name="Gnanaolivu R."/>
            <person name="Hernandez B."/>
            <person name="Skinner E."/>
            <person name="Javaid M."/>
            <person name="Lee S."/>
            <person name="Li M."/>
            <person name="Ming W."/>
            <person name="Munidasa M."/>
            <person name="Muniz J."/>
            <person name="Nguyen L."/>
            <person name="Hughes D."/>
            <person name="Osuji N."/>
            <person name="Pu L.-L."/>
            <person name="Puazo M."/>
            <person name="Qu C."/>
            <person name="Quiroz J."/>
            <person name="Raj R."/>
            <person name="Weissenberger G."/>
            <person name="Xin Y."/>
            <person name="Zou X."/>
            <person name="Han Y."/>
            <person name="Worley K."/>
            <person name="Muzny D."/>
            <person name="Gibbs R."/>
        </authorList>
    </citation>
    <scope>NUCLEOTIDE SEQUENCE</scope>
    <source>
        <strain evidence="11">Sampled in the wild</strain>
    </source>
</reference>
<feature type="region of interest" description="Disordered" evidence="8">
    <location>
        <begin position="151"/>
        <end position="289"/>
    </location>
</feature>
<evidence type="ECO:0000256" key="5">
    <source>
        <dbReference type="ARBA" id="ARBA00036767"/>
    </source>
</evidence>
<dbReference type="InterPro" id="IPR018936">
    <property type="entry name" value="PI3/4_kinase_CS"/>
</dbReference>
<comment type="subcellular location">
    <subcellularLocation>
        <location evidence="1">Mitochondrion outer membrane</location>
        <topology evidence="1">Peripheral membrane protein</topology>
    </subcellularLocation>
    <subcellularLocation>
        <location evidence="6">Rough endoplasmic reticulum membrane</location>
        <topology evidence="6">Peripheral membrane protein</topology>
    </subcellularLocation>
</comment>
<feature type="region of interest" description="Disordered" evidence="8">
    <location>
        <begin position="1"/>
        <end position="54"/>
    </location>
</feature>
<feature type="domain" description="PI3K/PI4K catalytic" evidence="9">
    <location>
        <begin position="887"/>
        <end position="1152"/>
    </location>
</feature>
<dbReference type="PROSITE" id="PS51545">
    <property type="entry name" value="PIK_HELICAL"/>
    <property type="match status" value="1"/>
</dbReference>
<proteinExistence type="predicted"/>
<dbReference type="InterPro" id="IPR036940">
    <property type="entry name" value="PI3/4_kinase_cat_sf"/>
</dbReference>
<dbReference type="FunFam" id="1.10.1070.11:FF:000016">
    <property type="entry name" value="PIK1p Phosphatidylinositol 4-kinase"/>
    <property type="match status" value="1"/>
</dbReference>
<organism evidence="11 12">
    <name type="scientific">Ladona fulva</name>
    <name type="common">Scarce chaser dragonfly</name>
    <name type="synonym">Libellula fulva</name>
    <dbReference type="NCBI Taxonomy" id="123851"/>
    <lineage>
        <taxon>Eukaryota</taxon>
        <taxon>Metazoa</taxon>
        <taxon>Ecdysozoa</taxon>
        <taxon>Arthropoda</taxon>
        <taxon>Hexapoda</taxon>
        <taxon>Insecta</taxon>
        <taxon>Pterygota</taxon>
        <taxon>Palaeoptera</taxon>
        <taxon>Odonata</taxon>
        <taxon>Epiprocta</taxon>
        <taxon>Anisoptera</taxon>
        <taxon>Libelluloidea</taxon>
        <taxon>Libellulidae</taxon>
        <taxon>Ladona</taxon>
    </lineage>
</organism>
<dbReference type="Gene3D" id="1.10.1070.11">
    <property type="entry name" value="Phosphatidylinositol 3-/4-kinase, catalytic domain"/>
    <property type="match status" value="1"/>
</dbReference>
<dbReference type="EMBL" id="KZ308573">
    <property type="protein sequence ID" value="KAG8231773.1"/>
    <property type="molecule type" value="Genomic_DNA"/>
</dbReference>
<evidence type="ECO:0000256" key="2">
    <source>
        <dbReference type="ARBA" id="ARBA00012169"/>
    </source>
</evidence>
<evidence type="ECO:0000256" key="3">
    <source>
        <dbReference type="ARBA" id="ARBA00022679"/>
    </source>
</evidence>
<keyword evidence="12" id="KW-1185">Reference proteome</keyword>
<feature type="compositionally biased region" description="Low complexity" evidence="8">
    <location>
        <begin position="785"/>
        <end position="798"/>
    </location>
</feature>
<feature type="compositionally biased region" description="Low complexity" evidence="8">
    <location>
        <begin position="229"/>
        <end position="242"/>
    </location>
</feature>
<name>A0A8K0KCC6_LADFU</name>
<dbReference type="AlphaFoldDB" id="A0A8K0KCC6"/>
<feature type="compositionally biased region" description="Polar residues" evidence="8">
    <location>
        <begin position="33"/>
        <end position="44"/>
    </location>
</feature>
<dbReference type="Pfam" id="PF21245">
    <property type="entry name" value="PI4KB-PIK1_PIK"/>
    <property type="match status" value="1"/>
</dbReference>
<dbReference type="GO" id="GO:0046854">
    <property type="term" value="P:phosphatidylinositol phosphate biosynthetic process"/>
    <property type="evidence" value="ECO:0007669"/>
    <property type="project" value="InterPro"/>
</dbReference>
<comment type="catalytic activity">
    <reaction evidence="5">
        <text>a 1,2-diacyl-sn-glycero-3-phospho-(1D-myo-inositol) + ATP = a 1,2-diacyl-sn-glycero-3-phospho-(1D-myo-inositol 4-phosphate) + ADP + H(+)</text>
        <dbReference type="Rhea" id="RHEA:19877"/>
        <dbReference type="ChEBI" id="CHEBI:15378"/>
        <dbReference type="ChEBI" id="CHEBI:30616"/>
        <dbReference type="ChEBI" id="CHEBI:57880"/>
        <dbReference type="ChEBI" id="CHEBI:58178"/>
        <dbReference type="ChEBI" id="CHEBI:456216"/>
        <dbReference type="EC" id="2.7.1.67"/>
    </reaction>
    <physiologicalReaction direction="left-to-right" evidence="5">
        <dbReference type="Rhea" id="RHEA:19878"/>
    </physiologicalReaction>
</comment>
<dbReference type="CDD" id="cd05168">
    <property type="entry name" value="PI4Kc_III_beta"/>
    <property type="match status" value="1"/>
</dbReference>
<accession>A0A8K0KCC6</accession>
<dbReference type="PANTHER" id="PTHR10048:SF22">
    <property type="entry name" value="PHOSPHATIDYLINOSITOL 4-KINASE BETA"/>
    <property type="match status" value="1"/>
</dbReference>
<dbReference type="GO" id="GO:0030867">
    <property type="term" value="C:rough endoplasmic reticulum membrane"/>
    <property type="evidence" value="ECO:0007669"/>
    <property type="project" value="UniProtKB-SubCell"/>
</dbReference>
<dbReference type="InterPro" id="IPR011009">
    <property type="entry name" value="Kinase-like_dom_sf"/>
</dbReference>
<dbReference type="InterPro" id="IPR049160">
    <property type="entry name" value="PI4KB-PIK1_PIK"/>
</dbReference>
<sequence>MSDGPGISGGGHTTSPSHSPITNTERHRPVSGAQGNTRLSTASVPTVHGRTRLGSHQRNLSLDFKSMGIILPPAVQAVQAGASPARLGQSTSQGINSHSGIPAPPPLPPGTTTLHHRNRSLDSALQRIPEVDVTPSPECESPMKAGLLLISSGVSGTGTGNTSPGALPRQQSSSPPPTSAKPSSASSSTSSVSSSSSTSTRAMRCPSVPPLPGGPCPEPGWVLRRGILGSDDSGIFGSSGDDASAPARGTPSSASHEEPGSRGLSTESLDCDGGESGKDEVDGVENEDPGDCDCTEDIDCVDSGSVEVKQVGATSEKSAVPLRTSPVEGAIGKGRGIDGKGNCLGGTCTRGGGQNGGVSKGNLLLRLFECEAFSISMAISYLFKSKEPGVQSYLANKMFSFPDQEVDFFLPQLVTMYIQMRDVAEAIHPYLLHRCRKSIDFAFRCAWLLDAYKSDTSLPTKKIPYGTRLRNSILADELWVKPSKKLPGGGSVPMTLSRSPPSSTSAVPLKLSSSSVTTGTCVPPIPPPLPPSPNWLTVSTSPAKRTHQRSRSDATGQFSSLRRLLPAVRATELDKHTCIVGGSPNRVCLGDLDSGRAFDNGCSCFESCRGVVNELCGRRTECTCNALRLAPEREFIASLIIIGKLLSALPSKEERTARLQDEIHRLNRNLPARVWLPIYSTTVPHLVLRIPHRESAVLNSKDKAPYIIYVEVLEVDDMHTTPVPSRAHGPSSLLRHTKSEENVADSSSGPSASAPSISAHPSHPNLPSAPSTCSSSPSLVTPNPGSSSNGQGTGSSFSVYGNHDDEWSVEDAEISQLTLMHEHGRKMADRDTISQLSQESSDSSPPVLIAAGDVRRRLSEALVPAPGATFPRHQDDPSASMLRESWENKERRVRAESPYGHRTGWNLLSVIVKCGDDLRQELLAFQLLDTLHRIWQEAGLPLWLRPYRIVCLSSDSGLIETIPNTVSLHQMKKHLGLTLPEYFAREFGESNSERFLTAQKNFVYSCAAYSLVCYLLQVKDRHNGNILLDEDGHVIHIDFGFMLSASPKNLGFESSPFKLTPEFVAVMGGEGSDLFNYFRVLLLQGLLSARKHKDSVLQLVEIMRAGSQLPCFRAGGGSTVQGLANRFHLTMTDEQLQSHVDSLVRSSLVSLSTKLYDRVRVFFFIVCLFPKDFLAFPG</sequence>
<dbReference type="InterPro" id="IPR001263">
    <property type="entry name" value="PI3K_accessory_dom"/>
</dbReference>
<evidence type="ECO:0000313" key="12">
    <source>
        <dbReference type="Proteomes" id="UP000792457"/>
    </source>
</evidence>
<feature type="compositionally biased region" description="Low complexity" evidence="8">
    <location>
        <begin position="151"/>
        <end position="165"/>
    </location>
</feature>
<feature type="region of interest" description="Disordered" evidence="8">
    <location>
        <begin position="488"/>
        <end position="509"/>
    </location>
</feature>
<feature type="compositionally biased region" description="Low complexity" evidence="8">
    <location>
        <begin position="744"/>
        <end position="778"/>
    </location>
</feature>
<dbReference type="Pfam" id="PF00454">
    <property type="entry name" value="PI3_PI4_kinase"/>
    <property type="match status" value="1"/>
</dbReference>
<evidence type="ECO:0000259" key="9">
    <source>
        <dbReference type="PROSITE" id="PS50290"/>
    </source>
</evidence>
<dbReference type="SUPFAM" id="SSF56112">
    <property type="entry name" value="Protein kinase-like (PK-like)"/>
    <property type="match status" value="1"/>
</dbReference>